<evidence type="ECO:0000313" key="3">
    <source>
        <dbReference type="Proteomes" id="UP000707451"/>
    </source>
</evidence>
<dbReference type="EMBL" id="JAHRHY010000004">
    <property type="protein sequence ID" value="KAG9070307.1"/>
    <property type="molecule type" value="Genomic_DNA"/>
</dbReference>
<keyword evidence="3" id="KW-1185">Reference proteome</keyword>
<gene>
    <name evidence="2" type="ORF">KI688_009644</name>
</gene>
<evidence type="ECO:0000313" key="2">
    <source>
        <dbReference type="EMBL" id="KAG9070307.1"/>
    </source>
</evidence>
<dbReference type="AlphaFoldDB" id="A0A9P7Y054"/>
<comment type="caution">
    <text evidence="2">The sequence shown here is derived from an EMBL/GenBank/DDBJ whole genome shotgun (WGS) entry which is preliminary data.</text>
</comment>
<accession>A0A9P7Y054</accession>
<name>A0A9P7Y054_9FUNG</name>
<sequence length="909" mass="103563">MSMDYLSTLIPECLDLIITHLLLDNRQADVAALLQVNKTLAAEALRHLYADPFQHPFHPPAEDYYCGNEDEEVDLEKVKKGPLGTVDALARMLLARRGVLGSVPEVVAVVFPELAAVAVSQDTNTLASPNSNPLDYLTHIRHLNLCIPIAYTWQHEVLHTAPPATLEYIQKEEFRHTCGAEDMLLSCRRRLKMVDDPSPLYHEFFRVQLMREVNWMLVNSPCVVGRSEVEDDGDRVLLGQQLKSLVIPVSDVERYLDAVCQFKSLEHVGFCLDEMLDYLEEDVEAALEEDVEAALEEEDETNIEREVEDIPGLLKRNKDRKEQAMEDLFMFVQEHGRLFPGQLKTVTCPESEIWQSWGWISLPQKCPDEVQFRILQLLPPLKRPSVLCEENWMQFLAHPRATDLGTVEKIDAYFESGKSETYERLVENRGFLQRCRGLRTLSMGSLGKGAYKWAVEEKKAYLENNSGGKINNNDKGQERSLLQEDKIEDRHLYLRHGLVPLEIAYISGLEDLPLEVTDEIDDIAYAFSETLTTLNLNIPKNLDDSILNNDDEPTLPWTIRIGRGWVDLPNLRDLYIDARVVARLVLDPELLVHCPNLVSLSLYDDSTFGYTPEEAIRNECFPALLGKCDSMTLQGWTALTFHPETLSSMREKLVELSMRTALGTDDLCFILPPPLGAEQEEEQEQKQEQGRHESGWYRWTWDWELPWLTKLDLNSKFAYEFQFQFLASCPLLESLHLNIHTSLAHTRDLDRSVLSISGASKRMIVLPKLRELEMLGGWTIVGGNAFLEEFLSTLCPNLEKLVAKHWNGVTLSGFLSILRKKDPMSQKASPSMTPQDDGHQDPKDYNKVREMELAGRVMRGGDDESELITNLGLVYMGWGSDDEVEGEVLGGVEFSFEYRKFYVLKSPLS</sequence>
<evidence type="ECO:0000256" key="1">
    <source>
        <dbReference type="SAM" id="MobiDB-lite"/>
    </source>
</evidence>
<feature type="region of interest" description="Disordered" evidence="1">
    <location>
        <begin position="824"/>
        <end position="843"/>
    </location>
</feature>
<dbReference type="SUPFAM" id="SSF52047">
    <property type="entry name" value="RNI-like"/>
    <property type="match status" value="1"/>
</dbReference>
<protein>
    <submittedName>
        <fullName evidence="2">Uncharacterized protein</fullName>
    </submittedName>
</protein>
<reference evidence="2" key="1">
    <citation type="submission" date="2021-06" db="EMBL/GenBank/DDBJ databases">
        <title>Genome Sequence of Mortierella hyaline Strain SCG-10, a Cold-Adapted, Nitrate-Reducing Fungus Isolated from Soil in Minnesota, USA.</title>
        <authorList>
            <person name="Aldossari N."/>
        </authorList>
    </citation>
    <scope>NUCLEOTIDE SEQUENCE</scope>
    <source>
        <strain evidence="2">SCG-10</strain>
    </source>
</reference>
<organism evidence="2 3">
    <name type="scientific">Linnemannia hyalina</name>
    <dbReference type="NCBI Taxonomy" id="64524"/>
    <lineage>
        <taxon>Eukaryota</taxon>
        <taxon>Fungi</taxon>
        <taxon>Fungi incertae sedis</taxon>
        <taxon>Mucoromycota</taxon>
        <taxon>Mortierellomycotina</taxon>
        <taxon>Mortierellomycetes</taxon>
        <taxon>Mortierellales</taxon>
        <taxon>Mortierellaceae</taxon>
        <taxon>Linnemannia</taxon>
    </lineage>
</organism>
<dbReference type="OrthoDB" id="2389948at2759"/>
<dbReference type="Proteomes" id="UP000707451">
    <property type="component" value="Unassembled WGS sequence"/>
</dbReference>
<dbReference type="InterPro" id="IPR032675">
    <property type="entry name" value="LRR_dom_sf"/>
</dbReference>
<dbReference type="Gene3D" id="3.80.10.10">
    <property type="entry name" value="Ribonuclease Inhibitor"/>
    <property type="match status" value="1"/>
</dbReference>
<proteinExistence type="predicted"/>